<evidence type="ECO:0000259" key="2">
    <source>
        <dbReference type="SMART" id="SM00848"/>
    </source>
</evidence>
<dbReference type="InterPro" id="IPR013201">
    <property type="entry name" value="Prot_inhib_I29"/>
</dbReference>
<dbReference type="Proteomes" id="UP000004995">
    <property type="component" value="Unassembled WGS sequence"/>
</dbReference>
<reference evidence="4" key="3">
    <citation type="submission" date="2018-08" db="UniProtKB">
        <authorList>
            <consortium name="EnsemblPlants"/>
        </authorList>
    </citation>
    <scope>IDENTIFICATION</scope>
    <source>
        <strain evidence="4">Yugu1</strain>
    </source>
</reference>
<dbReference type="EnsemblPlants" id="KQL08051">
    <property type="protein sequence ID" value="KQL08051"/>
    <property type="gene ID" value="SETIT_005076mg"/>
</dbReference>
<dbReference type="SUPFAM" id="SSF54001">
    <property type="entry name" value="Cysteine proteinases"/>
    <property type="match status" value="1"/>
</dbReference>
<gene>
    <name evidence="3" type="ORF">SETIT_5G407400v2</name>
</gene>
<dbReference type="Pfam" id="PF08246">
    <property type="entry name" value="Inhibitor_I29"/>
    <property type="match status" value="1"/>
</dbReference>
<feature type="domain" description="Cathepsin propeptide inhibitor" evidence="2">
    <location>
        <begin position="184"/>
        <end position="244"/>
    </location>
</feature>
<reference evidence="3" key="2">
    <citation type="submission" date="2015-07" db="EMBL/GenBank/DDBJ databases">
        <authorList>
            <person name="Noorani M."/>
        </authorList>
    </citation>
    <scope>NUCLEOTIDE SEQUENCE</scope>
    <source>
        <strain evidence="3">Yugu1</strain>
    </source>
</reference>
<dbReference type="OrthoDB" id="696604at2759"/>
<protein>
    <recommendedName>
        <fullName evidence="2">Cathepsin propeptide inhibitor domain-containing protein</fullName>
    </recommendedName>
</protein>
<evidence type="ECO:0000313" key="4">
    <source>
        <dbReference type="EnsemblPlants" id="KQL08051"/>
    </source>
</evidence>
<reference evidence="3 5" key="1">
    <citation type="journal article" date="2012" name="Nat. Biotechnol.">
        <title>Reference genome sequence of the model plant Setaria.</title>
        <authorList>
            <person name="Bennetzen J.L."/>
            <person name="Schmutz J."/>
            <person name="Wang H."/>
            <person name="Percifield R."/>
            <person name="Hawkins J."/>
            <person name="Pontaroli A.C."/>
            <person name="Estep M."/>
            <person name="Feng L."/>
            <person name="Vaughn J.N."/>
            <person name="Grimwood J."/>
            <person name="Jenkins J."/>
            <person name="Barry K."/>
            <person name="Lindquist E."/>
            <person name="Hellsten U."/>
            <person name="Deshpande S."/>
            <person name="Wang X."/>
            <person name="Wu X."/>
            <person name="Mitros T."/>
            <person name="Triplett J."/>
            <person name="Yang X."/>
            <person name="Ye C.Y."/>
            <person name="Mauro-Herrera M."/>
            <person name="Wang L."/>
            <person name="Li P."/>
            <person name="Sharma M."/>
            <person name="Sharma R."/>
            <person name="Ronald P.C."/>
            <person name="Panaud O."/>
            <person name="Kellogg E.A."/>
            <person name="Brutnell T.P."/>
            <person name="Doust A.N."/>
            <person name="Tuskan G.A."/>
            <person name="Rokhsar D."/>
            <person name="Devos K.M."/>
        </authorList>
    </citation>
    <scope>NUCLEOTIDE SEQUENCE [LARGE SCALE GENOMIC DNA]</scope>
    <source>
        <strain evidence="5">cv. Yugu1</strain>
        <strain evidence="3">Yugu1</strain>
    </source>
</reference>
<feature type="region of interest" description="Disordered" evidence="1">
    <location>
        <begin position="142"/>
        <end position="161"/>
    </location>
</feature>
<dbReference type="Gramene" id="KQL08051">
    <property type="protein sequence ID" value="KQL08051"/>
    <property type="gene ID" value="SETIT_005076mg"/>
</dbReference>
<evidence type="ECO:0000313" key="5">
    <source>
        <dbReference type="Proteomes" id="UP000004995"/>
    </source>
</evidence>
<name>K3XT21_SETIT</name>
<dbReference type="HOGENOM" id="CLU_066537_1_0_1"/>
<dbReference type="EMBL" id="CM003532">
    <property type="protein sequence ID" value="RCV28481.1"/>
    <property type="molecule type" value="Genomic_DNA"/>
</dbReference>
<sequence length="263" mass="29740">MSLRALGSLLTRRFAPRARGVPSAQAESSLGIGIKKAPAGSVAGRPARSLHTHRDLAARDGAYGAAATAALAGVVALLYFNKDTKKPAGEVTGVEARKEVPPHVLQELKDEEDLKVNFVGKDGKVNWREYVEYLDNRRYRGGKHHHHATEAVSGKEAMDEVTGRDDAVEPEDLEVDEEAMRARFEDWVKEYGRSYRSKKEKARRYEIFRKRQIDNDRRNKRNASKPNGARFGTSEFSDWTKEEWNSRMSGRCGAFDWEEYFAH</sequence>
<proteinExistence type="predicted"/>
<dbReference type="SMART" id="SM00848">
    <property type="entry name" value="Inhibitor_I29"/>
    <property type="match status" value="1"/>
</dbReference>
<organism evidence="3">
    <name type="scientific">Setaria italica</name>
    <name type="common">Foxtail millet</name>
    <name type="synonym">Panicum italicum</name>
    <dbReference type="NCBI Taxonomy" id="4555"/>
    <lineage>
        <taxon>Eukaryota</taxon>
        <taxon>Viridiplantae</taxon>
        <taxon>Streptophyta</taxon>
        <taxon>Embryophyta</taxon>
        <taxon>Tracheophyta</taxon>
        <taxon>Spermatophyta</taxon>
        <taxon>Magnoliopsida</taxon>
        <taxon>Liliopsida</taxon>
        <taxon>Poales</taxon>
        <taxon>Poaceae</taxon>
        <taxon>PACMAD clade</taxon>
        <taxon>Panicoideae</taxon>
        <taxon>Panicodae</taxon>
        <taxon>Paniceae</taxon>
        <taxon>Cenchrinae</taxon>
        <taxon>Setaria</taxon>
    </lineage>
</organism>
<dbReference type="OMA" id="YWRTLES"/>
<accession>K3XT21</accession>
<dbReference type="Gene3D" id="1.10.287.2250">
    <property type="match status" value="1"/>
</dbReference>
<dbReference type="InterPro" id="IPR038765">
    <property type="entry name" value="Papain-like_cys_pep_sf"/>
</dbReference>
<evidence type="ECO:0000313" key="3">
    <source>
        <dbReference type="EMBL" id="RCV28481.1"/>
    </source>
</evidence>
<dbReference type="AlphaFoldDB" id="K3XT21"/>
<dbReference type="eggNOG" id="ENOG502R4CG">
    <property type="taxonomic scope" value="Eukaryota"/>
</dbReference>
<keyword evidence="5" id="KW-1185">Reference proteome</keyword>
<dbReference type="EMBL" id="AGNK02003404">
    <property type="status" value="NOT_ANNOTATED_CDS"/>
    <property type="molecule type" value="Genomic_DNA"/>
</dbReference>
<evidence type="ECO:0000256" key="1">
    <source>
        <dbReference type="SAM" id="MobiDB-lite"/>
    </source>
</evidence>